<dbReference type="OrthoDB" id="2893324at2759"/>
<sequence>MSLVASCTAHSASTNKALGVPFQTSFPNTARSSTFPRRAIVVQDRVRQIASHLSRSSTFTLTLPCGQEASRDTTTLNLRGIHTDQAPTMASKQEPESKACPTCKRKYEDEPLEDKASKAAKKDTTVDIDAIVEDKFNQLPPLPSTPLKEHPRFVHCMPPDAPTYREYSVFLAGSIEMGRAVQWQKHMAKFLSPLPITVNNPRRGHWDPDATQEAKNESFRHQVEWELSALEKADVVCFFLDVSTMSPVTMLELGLWAKSKKVIVCCGKKFWRAGNIHIVCERYNIPFVETFEDLVPAIKNMLEEKGMKLDENGDLIKP</sequence>
<dbReference type="InterPro" id="IPR039470">
    <property type="entry name" value="Nuc_deoxyri_tr2"/>
</dbReference>
<dbReference type="Proteomes" id="UP000651452">
    <property type="component" value="Unassembled WGS sequence"/>
</dbReference>
<dbReference type="Gene3D" id="3.40.50.450">
    <property type="match status" value="1"/>
</dbReference>
<reference evidence="1" key="1">
    <citation type="submission" date="2018-12" db="EMBL/GenBank/DDBJ databases">
        <authorList>
            <person name="Syme R.A."/>
            <person name="Farfan-Caceres L."/>
            <person name="Lichtenzveig J."/>
        </authorList>
    </citation>
    <scope>NUCLEOTIDE SEQUENCE</scope>
    <source>
        <strain evidence="1">Al4</strain>
    </source>
</reference>
<proteinExistence type="predicted"/>
<reference evidence="1" key="2">
    <citation type="submission" date="2020-09" db="EMBL/GenBank/DDBJ databases">
        <title>Reference genome assembly for Australian Ascochyta lentis isolate Al4.</title>
        <authorList>
            <person name="Lee R.C."/>
            <person name="Farfan-Caceres L.M."/>
            <person name="Debler J.W."/>
            <person name="Williams A.H."/>
            <person name="Henares B.M."/>
        </authorList>
    </citation>
    <scope>NUCLEOTIDE SEQUENCE</scope>
    <source>
        <strain evidence="1">Al4</strain>
    </source>
</reference>
<dbReference type="AlphaFoldDB" id="A0A8H7MES3"/>
<gene>
    <name evidence="1" type="ORF">EKO04_009436</name>
</gene>
<name>A0A8H7MES3_9PLEO</name>
<keyword evidence="2" id="KW-1185">Reference proteome</keyword>
<dbReference type="EMBL" id="RZGK01000018">
    <property type="protein sequence ID" value="KAF9692245.1"/>
    <property type="molecule type" value="Genomic_DNA"/>
</dbReference>
<evidence type="ECO:0000313" key="1">
    <source>
        <dbReference type="EMBL" id="KAF9692245.1"/>
    </source>
</evidence>
<organism evidence="1 2">
    <name type="scientific">Ascochyta lentis</name>
    <dbReference type="NCBI Taxonomy" id="205686"/>
    <lineage>
        <taxon>Eukaryota</taxon>
        <taxon>Fungi</taxon>
        <taxon>Dikarya</taxon>
        <taxon>Ascomycota</taxon>
        <taxon>Pezizomycotina</taxon>
        <taxon>Dothideomycetes</taxon>
        <taxon>Pleosporomycetidae</taxon>
        <taxon>Pleosporales</taxon>
        <taxon>Pleosporineae</taxon>
        <taxon>Didymellaceae</taxon>
        <taxon>Ascochyta</taxon>
    </lineage>
</organism>
<protein>
    <submittedName>
        <fullName evidence="1">Uncharacterized protein</fullName>
    </submittedName>
</protein>
<evidence type="ECO:0000313" key="2">
    <source>
        <dbReference type="Proteomes" id="UP000651452"/>
    </source>
</evidence>
<dbReference type="Pfam" id="PF15891">
    <property type="entry name" value="Nuc_deoxyri_tr2"/>
    <property type="match status" value="1"/>
</dbReference>
<accession>A0A8H7MES3</accession>
<comment type="caution">
    <text evidence="1">The sequence shown here is derived from an EMBL/GenBank/DDBJ whole genome shotgun (WGS) entry which is preliminary data.</text>
</comment>
<dbReference type="SUPFAM" id="SSF52309">
    <property type="entry name" value="N-(deoxy)ribosyltransferase-like"/>
    <property type="match status" value="1"/>
</dbReference>